<dbReference type="Gene3D" id="1.10.10.60">
    <property type="entry name" value="Homeodomain-like"/>
    <property type="match status" value="2"/>
</dbReference>
<organism evidence="5 6">
    <name type="scientific">Emticicia agri</name>
    <dbReference type="NCBI Taxonomy" id="2492393"/>
    <lineage>
        <taxon>Bacteria</taxon>
        <taxon>Pseudomonadati</taxon>
        <taxon>Bacteroidota</taxon>
        <taxon>Cytophagia</taxon>
        <taxon>Cytophagales</taxon>
        <taxon>Leadbetterellaceae</taxon>
        <taxon>Emticicia</taxon>
    </lineage>
</organism>
<dbReference type="OrthoDB" id="792101at2"/>
<dbReference type="RefSeq" id="WP_130020638.1">
    <property type="nucleotide sequence ID" value="NZ_SEWF01000010.1"/>
</dbReference>
<dbReference type="Pfam" id="PF12833">
    <property type="entry name" value="HTH_18"/>
    <property type="match status" value="1"/>
</dbReference>
<dbReference type="AlphaFoldDB" id="A0A4Q5M1D5"/>
<dbReference type="SUPFAM" id="SSF51182">
    <property type="entry name" value="RmlC-like cupins"/>
    <property type="match status" value="1"/>
</dbReference>
<dbReference type="GO" id="GO:0043565">
    <property type="term" value="F:sequence-specific DNA binding"/>
    <property type="evidence" value="ECO:0007669"/>
    <property type="project" value="InterPro"/>
</dbReference>
<feature type="domain" description="HTH araC/xylS-type" evidence="4">
    <location>
        <begin position="186"/>
        <end position="284"/>
    </location>
</feature>
<evidence type="ECO:0000313" key="5">
    <source>
        <dbReference type="EMBL" id="RYU96031.1"/>
    </source>
</evidence>
<keyword evidence="3" id="KW-0804">Transcription</keyword>
<dbReference type="InterPro" id="IPR011051">
    <property type="entry name" value="RmlC_Cupin_sf"/>
</dbReference>
<reference evidence="5 6" key="1">
    <citation type="submission" date="2019-02" db="EMBL/GenBank/DDBJ databases">
        <title>Bacterial novel species Emticicia sp. 17J42-9 isolated from soil.</title>
        <authorList>
            <person name="Jung H.-Y."/>
        </authorList>
    </citation>
    <scope>NUCLEOTIDE SEQUENCE [LARGE SCALE GENOMIC DNA]</scope>
    <source>
        <strain evidence="5 6">17J42-9</strain>
    </source>
</reference>
<dbReference type="SUPFAM" id="SSF46689">
    <property type="entry name" value="Homeodomain-like"/>
    <property type="match status" value="2"/>
</dbReference>
<accession>A0A4Q5M1D5</accession>
<dbReference type="InterPro" id="IPR018060">
    <property type="entry name" value="HTH_AraC"/>
</dbReference>
<dbReference type="InterPro" id="IPR018062">
    <property type="entry name" value="HTH_AraC-typ_CS"/>
</dbReference>
<dbReference type="PANTHER" id="PTHR43280">
    <property type="entry name" value="ARAC-FAMILY TRANSCRIPTIONAL REGULATOR"/>
    <property type="match status" value="1"/>
</dbReference>
<keyword evidence="1" id="KW-0805">Transcription regulation</keyword>
<dbReference type="GO" id="GO:0003700">
    <property type="term" value="F:DNA-binding transcription factor activity"/>
    <property type="evidence" value="ECO:0007669"/>
    <property type="project" value="InterPro"/>
</dbReference>
<evidence type="ECO:0000313" key="6">
    <source>
        <dbReference type="Proteomes" id="UP000293162"/>
    </source>
</evidence>
<dbReference type="CDD" id="cd06976">
    <property type="entry name" value="cupin_MtlR-like_N"/>
    <property type="match status" value="1"/>
</dbReference>
<proteinExistence type="predicted"/>
<dbReference type="InterPro" id="IPR014710">
    <property type="entry name" value="RmlC-like_jellyroll"/>
</dbReference>
<keyword evidence="6" id="KW-1185">Reference proteome</keyword>
<evidence type="ECO:0000256" key="3">
    <source>
        <dbReference type="ARBA" id="ARBA00023163"/>
    </source>
</evidence>
<dbReference type="InterPro" id="IPR009057">
    <property type="entry name" value="Homeodomain-like_sf"/>
</dbReference>
<dbReference type="PANTHER" id="PTHR43280:SF27">
    <property type="entry name" value="TRANSCRIPTIONAL REGULATOR MTLR"/>
    <property type="match status" value="1"/>
</dbReference>
<dbReference type="PROSITE" id="PS01124">
    <property type="entry name" value="HTH_ARAC_FAMILY_2"/>
    <property type="match status" value="1"/>
</dbReference>
<dbReference type="PROSITE" id="PS00041">
    <property type="entry name" value="HTH_ARAC_FAMILY_1"/>
    <property type="match status" value="1"/>
</dbReference>
<dbReference type="Proteomes" id="UP000293162">
    <property type="component" value="Unassembled WGS sequence"/>
</dbReference>
<dbReference type="SMART" id="SM00342">
    <property type="entry name" value="HTH_ARAC"/>
    <property type="match status" value="1"/>
</dbReference>
<evidence type="ECO:0000259" key="4">
    <source>
        <dbReference type="PROSITE" id="PS01124"/>
    </source>
</evidence>
<gene>
    <name evidence="5" type="ORF">EWM59_09030</name>
</gene>
<evidence type="ECO:0000256" key="1">
    <source>
        <dbReference type="ARBA" id="ARBA00023015"/>
    </source>
</evidence>
<dbReference type="Gene3D" id="2.60.120.10">
    <property type="entry name" value="Jelly Rolls"/>
    <property type="match status" value="1"/>
</dbReference>
<comment type="caution">
    <text evidence="5">The sequence shown here is derived from an EMBL/GenBank/DDBJ whole genome shotgun (WGS) entry which is preliminary data.</text>
</comment>
<dbReference type="EMBL" id="SEWF01000010">
    <property type="protein sequence ID" value="RYU96031.1"/>
    <property type="molecule type" value="Genomic_DNA"/>
</dbReference>
<keyword evidence="2" id="KW-0238">DNA-binding</keyword>
<protein>
    <submittedName>
        <fullName evidence="5">AraC family transcriptional regulator</fullName>
    </submittedName>
</protein>
<sequence length="287" mass="33392">MKPQLLKISNPADYSFNLYVQECPFFPTPWHYHPEYEIVLILESTGKKFIGSSITDYSPGDLCMIGSYLPHYYRNDEEFYVKDSGLKARSLVIHFLEDFLGDKFLEIPESQAIKALLERSKRGLSFGEKTVQKVEPKFKNLPNLKGMSRLLEMISILTILAESEDKQDLTTNPISLRNEVDSARMNKVFEYVMQKYQEEIQLSDVAELANMSESAFSRYFKKRTRRTFSQFLAEIRIEHACKLLMADKMSVAEISFESGFNNLSNFNRQFKAIKKITPLTYRTKFLE</sequence>
<evidence type="ECO:0000256" key="2">
    <source>
        <dbReference type="ARBA" id="ARBA00023125"/>
    </source>
</evidence>
<name>A0A4Q5M1D5_9BACT</name>